<dbReference type="Pfam" id="PF10014">
    <property type="entry name" value="2OG-Fe_Oxy_2"/>
    <property type="match status" value="1"/>
</dbReference>
<dbReference type="Gene3D" id="2.60.120.620">
    <property type="entry name" value="q2cbj1_9rhob like domain"/>
    <property type="match status" value="1"/>
</dbReference>
<dbReference type="AlphaFoldDB" id="A0A3B1AEV6"/>
<reference evidence="1" key="1">
    <citation type="submission" date="2018-06" db="EMBL/GenBank/DDBJ databases">
        <authorList>
            <person name="Zhirakovskaya E."/>
        </authorList>
    </citation>
    <scope>NUCLEOTIDE SEQUENCE</scope>
</reference>
<dbReference type="EMBL" id="UOFV01000468">
    <property type="protein sequence ID" value="VAX04386.1"/>
    <property type="molecule type" value="Genomic_DNA"/>
</dbReference>
<dbReference type="InterPro" id="IPR018724">
    <property type="entry name" value="2OG-Fe_dioxygenase"/>
</dbReference>
<dbReference type="GO" id="GO:0051213">
    <property type="term" value="F:dioxygenase activity"/>
    <property type="evidence" value="ECO:0007669"/>
    <property type="project" value="InterPro"/>
</dbReference>
<proteinExistence type="predicted"/>
<organism evidence="1">
    <name type="scientific">hydrothermal vent metagenome</name>
    <dbReference type="NCBI Taxonomy" id="652676"/>
    <lineage>
        <taxon>unclassified sequences</taxon>
        <taxon>metagenomes</taxon>
        <taxon>ecological metagenomes</taxon>
    </lineage>
</organism>
<protein>
    <recommendedName>
        <fullName evidence="2">2OG-Fe dioxygenase family protein</fullName>
    </recommendedName>
</protein>
<gene>
    <name evidence="1" type="ORF">MNBD_GAMMA19-643</name>
</gene>
<evidence type="ECO:0008006" key="2">
    <source>
        <dbReference type="Google" id="ProtNLM"/>
    </source>
</evidence>
<name>A0A3B1AEV6_9ZZZZ</name>
<sequence>MVKNPITTNLDICSELKENKYAKILADDFSVAPRLLDDWHHFSMGWNDLQADNYLKDNACFRLRRFAYIYFLPDTGEILPYPPTPYFQSSELNSYAGGIERDFAPLLDSTLQNKFLHNLIKFNFRQLPVSLKKARQPWRLDVHQIRVVGTPDVEGLPTPEGIHHDENDFVCIHLVSRKNAVGGISTIYDNDRNPLESCTLSQPMDSMILWDPRVMHGVSALLPENPRKQAIRDTLLIGYSHEPDIERPDQLAYAQSG</sequence>
<accession>A0A3B1AEV6</accession>
<evidence type="ECO:0000313" key="1">
    <source>
        <dbReference type="EMBL" id="VAX04386.1"/>
    </source>
</evidence>